<dbReference type="AlphaFoldDB" id="Q8GWN2"/>
<dbReference type="EMBL" id="AK118741">
    <property type="protein sequence ID" value="BAC43335.1"/>
    <property type="molecule type" value="mRNA"/>
</dbReference>
<sequence>MNSMVHERDSEERSSGVLSRHLAHTLPRNPRYPGGFYDGQAAQLERKFNICDSLSRGRFLSLGRS</sequence>
<protein>
    <submittedName>
        <fullName evidence="2">Uncharacterized protein</fullName>
    </submittedName>
</protein>
<evidence type="ECO:0000313" key="2">
    <source>
        <dbReference type="EMBL" id="BAC43335.1"/>
    </source>
</evidence>
<feature type="region of interest" description="Disordered" evidence="1">
    <location>
        <begin position="1"/>
        <end position="34"/>
    </location>
</feature>
<accession>Q8GWN2</accession>
<reference evidence="2" key="1">
    <citation type="submission" date="2002-11" db="EMBL/GenBank/DDBJ databases">
        <title>Arabidopsis thaliana full-length cDNA.</title>
        <authorList>
            <person name="Seki M."/>
            <person name="Iida K."/>
            <person name="Satou M."/>
            <person name="Sakurai T."/>
            <person name="Akiyama K."/>
            <person name="Ishida J."/>
            <person name="Nakajima M."/>
            <person name="Enju A."/>
            <person name="Kamiya A."/>
            <person name="Narusaka M."/>
            <person name="Carninci P."/>
            <person name="Kawai J."/>
            <person name="Hayashizaki Y."/>
            <person name="Shinozaki K."/>
        </authorList>
    </citation>
    <scope>NUCLEOTIDE SEQUENCE</scope>
</reference>
<evidence type="ECO:0000256" key="1">
    <source>
        <dbReference type="SAM" id="MobiDB-lite"/>
    </source>
</evidence>
<feature type="compositionally biased region" description="Basic and acidic residues" evidence="1">
    <location>
        <begin position="1"/>
        <end position="14"/>
    </location>
</feature>
<name>Q8GWN2_ARATH</name>
<proteinExistence type="evidence at transcript level"/>
<organism evidence="2">
    <name type="scientific">Arabidopsis thaliana</name>
    <name type="common">Mouse-ear cress</name>
    <dbReference type="NCBI Taxonomy" id="3702"/>
    <lineage>
        <taxon>Eukaryota</taxon>
        <taxon>Viridiplantae</taxon>
        <taxon>Streptophyta</taxon>
        <taxon>Embryophyta</taxon>
        <taxon>Tracheophyta</taxon>
        <taxon>Spermatophyta</taxon>
        <taxon>Magnoliopsida</taxon>
        <taxon>eudicotyledons</taxon>
        <taxon>Gunneridae</taxon>
        <taxon>Pentapetalae</taxon>
        <taxon>rosids</taxon>
        <taxon>malvids</taxon>
        <taxon>Brassicales</taxon>
        <taxon>Brassicaceae</taxon>
        <taxon>Camelineae</taxon>
        <taxon>Arabidopsis</taxon>
    </lineage>
</organism>